<keyword evidence="4" id="KW-1185">Reference proteome</keyword>
<evidence type="ECO:0000313" key="3">
    <source>
        <dbReference type="EMBL" id="WVZ15126.1"/>
    </source>
</evidence>
<dbReference type="GO" id="GO:0015074">
    <property type="term" value="P:DNA integration"/>
    <property type="evidence" value="ECO:0007669"/>
    <property type="project" value="InterPro"/>
</dbReference>
<dbReference type="SUPFAM" id="SSF54160">
    <property type="entry name" value="Chromo domain-like"/>
    <property type="match status" value="1"/>
</dbReference>
<accession>A0AAQ3NU85</accession>
<dbReference type="PANTHER" id="PTHR37984">
    <property type="entry name" value="PROTEIN CBG26694"/>
    <property type="match status" value="1"/>
</dbReference>
<dbReference type="GO" id="GO:0003676">
    <property type="term" value="F:nucleic acid binding"/>
    <property type="evidence" value="ECO:0007669"/>
    <property type="project" value="InterPro"/>
</dbReference>
<dbReference type="SUPFAM" id="SSF53098">
    <property type="entry name" value="Ribonuclease H-like"/>
    <property type="match status" value="1"/>
</dbReference>
<dbReference type="InterPro" id="IPR050951">
    <property type="entry name" value="Retrovirus_Pol_polyprotein"/>
</dbReference>
<feature type="region of interest" description="Disordered" evidence="1">
    <location>
        <begin position="361"/>
        <end position="388"/>
    </location>
</feature>
<dbReference type="InterPro" id="IPR036397">
    <property type="entry name" value="RNaseH_sf"/>
</dbReference>
<dbReference type="PANTHER" id="PTHR37984:SF5">
    <property type="entry name" value="PROTEIN NYNRIN-LIKE"/>
    <property type="match status" value="1"/>
</dbReference>
<evidence type="ECO:0000256" key="1">
    <source>
        <dbReference type="SAM" id="MobiDB-lite"/>
    </source>
</evidence>
<gene>
    <name evidence="3" type="ORF">V8G54_012692</name>
</gene>
<dbReference type="Gene3D" id="3.30.420.10">
    <property type="entry name" value="Ribonuclease H-like superfamily/Ribonuclease H"/>
    <property type="match status" value="1"/>
</dbReference>
<evidence type="ECO:0000259" key="2">
    <source>
        <dbReference type="PROSITE" id="PS50994"/>
    </source>
</evidence>
<dbReference type="InterPro" id="IPR016197">
    <property type="entry name" value="Chromo-like_dom_sf"/>
</dbReference>
<dbReference type="InterPro" id="IPR012337">
    <property type="entry name" value="RNaseH-like_sf"/>
</dbReference>
<protein>
    <recommendedName>
        <fullName evidence="2">Integrase catalytic domain-containing protein</fullName>
    </recommendedName>
</protein>
<evidence type="ECO:0000313" key="4">
    <source>
        <dbReference type="Proteomes" id="UP001374535"/>
    </source>
</evidence>
<feature type="compositionally biased region" description="Polar residues" evidence="1">
    <location>
        <begin position="407"/>
        <end position="419"/>
    </location>
</feature>
<organism evidence="3 4">
    <name type="scientific">Vigna mungo</name>
    <name type="common">Black gram</name>
    <name type="synonym">Phaseolus mungo</name>
    <dbReference type="NCBI Taxonomy" id="3915"/>
    <lineage>
        <taxon>Eukaryota</taxon>
        <taxon>Viridiplantae</taxon>
        <taxon>Streptophyta</taxon>
        <taxon>Embryophyta</taxon>
        <taxon>Tracheophyta</taxon>
        <taxon>Spermatophyta</taxon>
        <taxon>Magnoliopsida</taxon>
        <taxon>eudicotyledons</taxon>
        <taxon>Gunneridae</taxon>
        <taxon>Pentapetalae</taxon>
        <taxon>rosids</taxon>
        <taxon>fabids</taxon>
        <taxon>Fabales</taxon>
        <taxon>Fabaceae</taxon>
        <taxon>Papilionoideae</taxon>
        <taxon>50 kb inversion clade</taxon>
        <taxon>NPAAA clade</taxon>
        <taxon>indigoferoid/millettioid clade</taxon>
        <taxon>Phaseoleae</taxon>
        <taxon>Vigna</taxon>
    </lineage>
</organism>
<feature type="region of interest" description="Disordered" evidence="1">
    <location>
        <begin position="401"/>
        <end position="422"/>
    </location>
</feature>
<reference evidence="3 4" key="1">
    <citation type="journal article" date="2023" name="Life. Sci Alliance">
        <title>Evolutionary insights into 3D genome organization and epigenetic landscape of Vigna mungo.</title>
        <authorList>
            <person name="Junaid A."/>
            <person name="Singh B."/>
            <person name="Bhatia S."/>
        </authorList>
    </citation>
    <scope>NUCLEOTIDE SEQUENCE [LARGE SCALE GENOMIC DNA]</scope>
    <source>
        <strain evidence="3">Urdbean</strain>
    </source>
</reference>
<sequence>MSADRFLSIQTKIPKQKPSSLLQPIPSSSQCWEDLSLDFIIGFPSYKGYTTILVVVDNFSKVVHFGMLPRSFSTTQVTDVFVNILCKHHSLPRSLISDRDPIFLSQFWRDLFKLSDTKLCMSRAYHTRSNGQTEVANKIFQQYLRYFVHHRPSLWGKFLAWAEWSFNIAINASTGLSPFEVMFGQKPPSIPFGSIECTLNVAVESELATRANILWKLEHNLAKVLASMKKWADTNRKDIQFNVGDYVYVRLRPCRQASVTGPYIRKLQKPFFGPFKITNKLGALPPEIDEHHPILEPAFYIGSEIVLIQWLGLPLEEATWEPWQVIKSQFHLEDKVILKPAGDVRITGPITLIPSNESTTVASSQIGHSTDSEAVLGRTSKRQPQRPQHFKDYLVTLTNAREKGKSKSQPVNQKSQPVDQNAEKLTRALLALSGGAERQFCPFFTAER</sequence>
<dbReference type="AlphaFoldDB" id="A0AAQ3NU85"/>
<proteinExistence type="predicted"/>
<dbReference type="EMBL" id="CP144697">
    <property type="protein sequence ID" value="WVZ15126.1"/>
    <property type="molecule type" value="Genomic_DNA"/>
</dbReference>
<dbReference type="PROSITE" id="PS50994">
    <property type="entry name" value="INTEGRASE"/>
    <property type="match status" value="1"/>
</dbReference>
<dbReference type="Proteomes" id="UP001374535">
    <property type="component" value="Chromosome 4"/>
</dbReference>
<feature type="domain" description="Integrase catalytic" evidence="2">
    <location>
        <begin position="22"/>
        <end position="186"/>
    </location>
</feature>
<dbReference type="InterPro" id="IPR001584">
    <property type="entry name" value="Integrase_cat-core"/>
</dbReference>
<name>A0AAQ3NU85_VIGMU</name>